<dbReference type="EMBL" id="JACEIQ010000024">
    <property type="protein sequence ID" value="MBA4496130.1"/>
    <property type="molecule type" value="Genomic_DNA"/>
</dbReference>
<feature type="region of interest" description="Disordered" evidence="1">
    <location>
        <begin position="296"/>
        <end position="334"/>
    </location>
</feature>
<dbReference type="Proteomes" id="UP000535491">
    <property type="component" value="Unassembled WGS sequence"/>
</dbReference>
<dbReference type="AlphaFoldDB" id="A0A7W2A9V4"/>
<sequence length="367" mass="40107">MSKRALRRLIAVTVIANLVLGIFPFLSFAAEKSLRGDFNLTSMCRPDDFTAGLRVTNHSNKDQAYTLVRLGSNEKIEGVVKANKEALVKVKWRGANDTWKLQIDGHSFIKAIGNNGKCGTGKPDRALFNLISNCRIDDQSAQFRIQNRSDKDYKYNLVRVGGNEKYEGVAKAGQDSVVKVTWTSPGDTWKLEIAGHTFTKTADNNIKCKAAVTPPRADFNLISMCRPDHLKAKFRIQNKAGKDYDFTLTRFGDGKQYNGTVNAGSDAYVEVPWSSSKDTWKLSIGGHAFIKVAGDNKKCKTDQPPGDGSNGNNENSGNNNEGNNKEGNNGTGGPLPKTATDYIMNSLLGLGMFALGAFALQLQNKSL</sequence>
<keyword evidence="3" id="KW-1185">Reference proteome</keyword>
<accession>A0A7W2A9V4</accession>
<feature type="compositionally biased region" description="Low complexity" evidence="1">
    <location>
        <begin position="306"/>
        <end position="328"/>
    </location>
</feature>
<reference evidence="2 3" key="1">
    <citation type="submission" date="2020-07" db="EMBL/GenBank/DDBJ databases">
        <authorList>
            <person name="Feng H."/>
        </authorList>
    </citation>
    <scope>NUCLEOTIDE SEQUENCE [LARGE SCALE GENOMIC DNA]</scope>
    <source>
        <strain evidence="3">s-10</strain>
    </source>
</reference>
<dbReference type="RefSeq" id="WP_181754256.1">
    <property type="nucleotide sequence ID" value="NZ_JACEIQ010000024.1"/>
</dbReference>
<proteinExistence type="predicted"/>
<organism evidence="2 3">
    <name type="scientific">Paenactinomyces guangxiensis</name>
    <dbReference type="NCBI Taxonomy" id="1490290"/>
    <lineage>
        <taxon>Bacteria</taxon>
        <taxon>Bacillati</taxon>
        <taxon>Bacillota</taxon>
        <taxon>Bacilli</taxon>
        <taxon>Bacillales</taxon>
        <taxon>Thermoactinomycetaceae</taxon>
        <taxon>Paenactinomyces</taxon>
    </lineage>
</organism>
<comment type="caution">
    <text evidence="2">The sequence shown here is derived from an EMBL/GenBank/DDBJ whole genome shotgun (WGS) entry which is preliminary data.</text>
</comment>
<protein>
    <submittedName>
        <fullName evidence="2">Uncharacterized protein</fullName>
    </submittedName>
</protein>
<gene>
    <name evidence="2" type="ORF">H1191_17785</name>
</gene>
<evidence type="ECO:0000313" key="3">
    <source>
        <dbReference type="Proteomes" id="UP000535491"/>
    </source>
</evidence>
<evidence type="ECO:0000256" key="1">
    <source>
        <dbReference type="SAM" id="MobiDB-lite"/>
    </source>
</evidence>
<name>A0A7W2A9V4_9BACL</name>
<evidence type="ECO:0000313" key="2">
    <source>
        <dbReference type="EMBL" id="MBA4496130.1"/>
    </source>
</evidence>